<dbReference type="EMBL" id="JAAOAS010000128">
    <property type="protein sequence ID" value="KAF5591739.1"/>
    <property type="molecule type" value="Genomic_DNA"/>
</dbReference>
<dbReference type="OrthoDB" id="3513679at2759"/>
<name>A0A8H5UMF2_9HYPO</name>
<accession>A0A8H5UMF2</accession>
<proteinExistence type="predicted"/>
<dbReference type="Proteomes" id="UP000546213">
    <property type="component" value="Unassembled WGS sequence"/>
</dbReference>
<sequence>MDLEAGKDMTPRQSPPDEHYKATYETRHGYIPILNPTVELLPHEILHHLRGWLEQNHRLAIYRRDNNSFDIKEIPNLDKREALEFMNKTVLIYVLNGGGIGGLWEPVLHNYLYRRWFQPYLSDIDHGEYIAIVMKPFDQPPASNDDAAVRHVLDIHSMINRRLDSTKLETPPFYTTRPLFRAFFIAIPDRNWGGCAAIEHIASLRFLIVLTGETKELSAPISFASIVDKSEARTLNGLETVETDLETAVDFVMDLEHREEDVFGLQPDPVAASGGTLPFTQEPLYEWEQYMAERLGWKGGKIVGPSSRWVDMNMYIAWTGLGARVDAVMMNNQVRVMWVWHRRNCRCEKKEWVFVDKDTSQDKSRVTRE</sequence>
<organism evidence="1 2">
    <name type="scientific">Fusarium pseudocircinatum</name>
    <dbReference type="NCBI Taxonomy" id="56676"/>
    <lineage>
        <taxon>Eukaryota</taxon>
        <taxon>Fungi</taxon>
        <taxon>Dikarya</taxon>
        <taxon>Ascomycota</taxon>
        <taxon>Pezizomycotina</taxon>
        <taxon>Sordariomycetes</taxon>
        <taxon>Hypocreomycetidae</taxon>
        <taxon>Hypocreales</taxon>
        <taxon>Nectriaceae</taxon>
        <taxon>Fusarium</taxon>
        <taxon>Fusarium fujikuroi species complex</taxon>
    </lineage>
</organism>
<comment type="caution">
    <text evidence="1">The sequence shown here is derived from an EMBL/GenBank/DDBJ whole genome shotgun (WGS) entry which is preliminary data.</text>
</comment>
<keyword evidence="2" id="KW-1185">Reference proteome</keyword>
<reference evidence="1 2" key="1">
    <citation type="submission" date="2020-05" db="EMBL/GenBank/DDBJ databases">
        <title>Identification and distribution of gene clusters putatively required for synthesis of sphingolipid metabolism inhibitors in phylogenetically diverse species of the filamentous fungus Fusarium.</title>
        <authorList>
            <person name="Kim H.-S."/>
            <person name="Busman M."/>
            <person name="Brown D.W."/>
            <person name="Divon H."/>
            <person name="Uhlig S."/>
            <person name="Proctor R.H."/>
        </authorList>
    </citation>
    <scope>NUCLEOTIDE SEQUENCE [LARGE SCALE GENOMIC DNA]</scope>
    <source>
        <strain evidence="1 2">NRRL 36939</strain>
    </source>
</reference>
<protein>
    <submittedName>
        <fullName evidence="1">Uncharacterized protein</fullName>
    </submittedName>
</protein>
<gene>
    <name evidence="1" type="ORF">FPCIR_6019</name>
</gene>
<evidence type="ECO:0000313" key="2">
    <source>
        <dbReference type="Proteomes" id="UP000546213"/>
    </source>
</evidence>
<evidence type="ECO:0000313" key="1">
    <source>
        <dbReference type="EMBL" id="KAF5591739.1"/>
    </source>
</evidence>
<dbReference type="AlphaFoldDB" id="A0A8H5UMF2"/>